<feature type="region of interest" description="Disordered" evidence="1">
    <location>
        <begin position="156"/>
        <end position="190"/>
    </location>
</feature>
<evidence type="ECO:0000256" key="1">
    <source>
        <dbReference type="SAM" id="MobiDB-lite"/>
    </source>
</evidence>
<name>A0A9E8JZ07_9VIRU</name>
<feature type="compositionally biased region" description="Basic residues" evidence="1">
    <location>
        <begin position="173"/>
        <end position="182"/>
    </location>
</feature>
<protein>
    <submittedName>
        <fullName evidence="2">Uncharacterized protein</fullName>
    </submittedName>
</protein>
<sequence>MYNGFALIYSNLSSSKKERLSTILEPLQSMVQLSLLSFSPIGSKLSIYENLLSIQLYKWNQSIIRNYYNDKKDDLYYLFNVINRFNKFYVIKAENETQKKLFFLLNELAYSGLYNLVQTYSSKNDISITNTLNMYKSMIKNPKLCDAYETEKSESELDFKENSENNSDNAREKKNKKTKDSKKHCENDAFSENDNKQNYIVQLESPQILKNIDDLFINIKSLYKDYHYEMIYNFLLMIKNDELNYGFYIEGLSILFTPLNIEIKNWINNNLSC</sequence>
<organism evidence="2">
    <name type="scientific">Nucleocytoviricota sp</name>
    <dbReference type="NCBI Taxonomy" id="2809609"/>
    <lineage>
        <taxon>Viruses</taxon>
        <taxon>Varidnaviria</taxon>
        <taxon>Bamfordvirae</taxon>
        <taxon>Nucleocytoviricota</taxon>
    </lineage>
</organism>
<dbReference type="EMBL" id="OP765507">
    <property type="protein sequence ID" value="UZT28877.1"/>
    <property type="molecule type" value="Genomic_DNA"/>
</dbReference>
<proteinExistence type="predicted"/>
<accession>A0A9E8JZ07</accession>
<evidence type="ECO:0000313" key="2">
    <source>
        <dbReference type="EMBL" id="UZT28877.1"/>
    </source>
</evidence>
<evidence type="ECO:0000313" key="3">
    <source>
        <dbReference type="EMBL" id="UZT29224.1"/>
    </source>
</evidence>
<reference evidence="2" key="1">
    <citation type="submission" date="2022-10" db="EMBL/GenBank/DDBJ databases">
        <title>Genomics discovery of giant fungal viruses from subsurface oceanic crustal fluids.</title>
        <authorList>
            <person name="Bhattacharjee A.S."/>
            <person name="Schulz F."/>
            <person name="Woyke T."/>
            <person name="Orcutt B.N."/>
            <person name="Matinez Martinez J."/>
        </authorList>
    </citation>
    <scope>NUCLEOTIDE SEQUENCE</scope>
    <source>
        <strain evidence="2">VSAG1.JdFR</strain>
        <strain evidence="3">VSAG8.JdFR</strain>
    </source>
</reference>
<dbReference type="EMBL" id="OP765584">
    <property type="protein sequence ID" value="UZT29224.1"/>
    <property type="molecule type" value="Genomic_DNA"/>
</dbReference>